<dbReference type="OrthoDB" id="1685790at2759"/>
<gene>
    <name evidence="1" type="ORF">GOBAR_AA04927</name>
</gene>
<protein>
    <submittedName>
        <fullName evidence="1">Uncharacterized protein</fullName>
    </submittedName>
</protein>
<organism evidence="1 2">
    <name type="scientific">Gossypium barbadense</name>
    <name type="common">Sea Island cotton</name>
    <name type="synonym">Hibiscus barbadensis</name>
    <dbReference type="NCBI Taxonomy" id="3634"/>
    <lineage>
        <taxon>Eukaryota</taxon>
        <taxon>Viridiplantae</taxon>
        <taxon>Streptophyta</taxon>
        <taxon>Embryophyta</taxon>
        <taxon>Tracheophyta</taxon>
        <taxon>Spermatophyta</taxon>
        <taxon>Magnoliopsida</taxon>
        <taxon>eudicotyledons</taxon>
        <taxon>Gunneridae</taxon>
        <taxon>Pentapetalae</taxon>
        <taxon>rosids</taxon>
        <taxon>malvids</taxon>
        <taxon>Malvales</taxon>
        <taxon>Malvaceae</taxon>
        <taxon>Malvoideae</taxon>
        <taxon>Gossypium</taxon>
    </lineage>
</organism>
<name>A0A2P5YJ78_GOSBA</name>
<dbReference type="EMBL" id="KZ663124">
    <property type="protein sequence ID" value="PPS15650.1"/>
    <property type="molecule type" value="Genomic_DNA"/>
</dbReference>
<accession>A0A2P5YJ78</accession>
<sequence length="305" mass="35120">MVPPALQKISLKEVHESFSSNSREPVHEDQRLQIEELEEWRTHKPRTPDKLKLCQNKPNTSLNQLKVGDKVLLDAANPHIVTTTLNAEIPLTILSIFPFSMVEVSHPKFGTFKARPLIAGRCIDWDAIEQVQMAEAIRALLTTDPWKLVFGIIEPIYLELMMELYSTFHLQTVMTRYDDPSTVQFHLGGLILQLNVLEFGAALGLYMEEFREENELHALSRHKHFSPSKYWHTLAPSTASYNPIRSKASVFPPSLRYLHAILAHMITGRQERTSVVNTHNVYFLWCMSQWHIIDPAYFIDLAIQH</sequence>
<reference evidence="1 2" key="1">
    <citation type="submission" date="2015-01" db="EMBL/GenBank/DDBJ databases">
        <title>Genome of allotetraploid Gossypium barbadense reveals genomic plasticity and fiber elongation in cotton evolution.</title>
        <authorList>
            <person name="Chen X."/>
            <person name="Liu X."/>
            <person name="Zhao B."/>
            <person name="Zheng H."/>
            <person name="Hu Y."/>
            <person name="Lu G."/>
            <person name="Yang C."/>
            <person name="Chen J."/>
            <person name="Shan C."/>
            <person name="Zhang L."/>
            <person name="Zhou Y."/>
            <person name="Wang L."/>
            <person name="Guo W."/>
            <person name="Bai Y."/>
            <person name="Ruan J."/>
            <person name="Shangguan X."/>
            <person name="Mao Y."/>
            <person name="Jiang J."/>
            <person name="Zhu Y."/>
            <person name="Lei J."/>
            <person name="Kang H."/>
            <person name="Chen S."/>
            <person name="He X."/>
            <person name="Wang R."/>
            <person name="Wang Y."/>
            <person name="Chen J."/>
            <person name="Wang L."/>
            <person name="Yu S."/>
            <person name="Wang B."/>
            <person name="Wei J."/>
            <person name="Song S."/>
            <person name="Lu X."/>
            <person name="Gao Z."/>
            <person name="Gu W."/>
            <person name="Deng X."/>
            <person name="Ma D."/>
            <person name="Wang S."/>
            <person name="Liang W."/>
            <person name="Fang L."/>
            <person name="Cai C."/>
            <person name="Zhu X."/>
            <person name="Zhou B."/>
            <person name="Zhang Y."/>
            <person name="Chen Z."/>
            <person name="Xu S."/>
            <person name="Zhu R."/>
            <person name="Wang S."/>
            <person name="Zhang T."/>
            <person name="Zhao G."/>
        </authorList>
    </citation>
    <scope>NUCLEOTIDE SEQUENCE [LARGE SCALE GENOMIC DNA]</scope>
    <source>
        <strain evidence="2">cv. Xinhai21</strain>
        <tissue evidence="1">Leaf</tissue>
    </source>
</reference>
<dbReference type="Proteomes" id="UP000239757">
    <property type="component" value="Unassembled WGS sequence"/>
</dbReference>
<dbReference type="AlphaFoldDB" id="A0A2P5YJ78"/>
<proteinExistence type="predicted"/>
<evidence type="ECO:0000313" key="1">
    <source>
        <dbReference type="EMBL" id="PPS15650.1"/>
    </source>
</evidence>
<evidence type="ECO:0000313" key="2">
    <source>
        <dbReference type="Proteomes" id="UP000239757"/>
    </source>
</evidence>